<dbReference type="GO" id="GO:0032266">
    <property type="term" value="F:phosphatidylinositol-3-phosphate binding"/>
    <property type="evidence" value="ECO:0007669"/>
    <property type="project" value="InterPro"/>
</dbReference>
<dbReference type="GO" id="GO:0000724">
    <property type="term" value="P:double-strand break repair via homologous recombination"/>
    <property type="evidence" value="ECO:0007669"/>
    <property type="project" value="InterPro"/>
</dbReference>
<gene>
    <name evidence="1" type="ORF">AGOR_G00104200</name>
</gene>
<dbReference type="GO" id="GO:0005765">
    <property type="term" value="C:lysosomal membrane"/>
    <property type="evidence" value="ECO:0007669"/>
    <property type="project" value="TreeGrafter"/>
</dbReference>
<dbReference type="Proteomes" id="UP000829720">
    <property type="component" value="Unassembled WGS sequence"/>
</dbReference>
<dbReference type="AlphaFoldDB" id="A0A8T3DDF7"/>
<evidence type="ECO:0000313" key="2">
    <source>
        <dbReference type="Proteomes" id="UP000829720"/>
    </source>
</evidence>
<organism evidence="1 2">
    <name type="scientific">Albula goreensis</name>
    <dbReference type="NCBI Taxonomy" id="1534307"/>
    <lineage>
        <taxon>Eukaryota</taxon>
        <taxon>Metazoa</taxon>
        <taxon>Chordata</taxon>
        <taxon>Craniata</taxon>
        <taxon>Vertebrata</taxon>
        <taxon>Euteleostomi</taxon>
        <taxon>Actinopterygii</taxon>
        <taxon>Neopterygii</taxon>
        <taxon>Teleostei</taxon>
        <taxon>Albuliformes</taxon>
        <taxon>Albulidae</taxon>
        <taxon>Albula</taxon>
    </lineage>
</organism>
<dbReference type="OrthoDB" id="8889684at2759"/>
<dbReference type="GO" id="GO:0000281">
    <property type="term" value="P:mitotic cytokinesis"/>
    <property type="evidence" value="ECO:0007669"/>
    <property type="project" value="InterPro"/>
</dbReference>
<dbReference type="GO" id="GO:0030496">
    <property type="term" value="C:midbody"/>
    <property type="evidence" value="ECO:0007669"/>
    <property type="project" value="TreeGrafter"/>
</dbReference>
<comment type="caution">
    <text evidence="1">The sequence shown here is derived from an EMBL/GenBank/DDBJ whole genome shotgun (WGS) entry which is preliminary data.</text>
</comment>
<dbReference type="EMBL" id="JAERUA010000009">
    <property type="protein sequence ID" value="KAI1895233.1"/>
    <property type="molecule type" value="Genomic_DNA"/>
</dbReference>
<name>A0A8T3DDF7_9TELE</name>
<dbReference type="PANTHER" id="PTHR46591:SF1">
    <property type="entry name" value="ZINC FINGER FYVE DOMAIN-CONTAINING PROTEIN 26"/>
    <property type="match status" value="1"/>
</dbReference>
<protein>
    <submittedName>
        <fullName evidence="1">Uncharacterized protein</fullName>
    </submittedName>
</protein>
<reference evidence="1" key="1">
    <citation type="submission" date="2021-01" db="EMBL/GenBank/DDBJ databases">
        <authorList>
            <person name="Zahm M."/>
            <person name="Roques C."/>
            <person name="Cabau C."/>
            <person name="Klopp C."/>
            <person name="Donnadieu C."/>
            <person name="Jouanno E."/>
            <person name="Lampietro C."/>
            <person name="Louis A."/>
            <person name="Herpin A."/>
            <person name="Echchiki A."/>
            <person name="Berthelot C."/>
            <person name="Parey E."/>
            <person name="Roest-Crollius H."/>
            <person name="Braasch I."/>
            <person name="Postlethwait J."/>
            <person name="Bobe J."/>
            <person name="Montfort J."/>
            <person name="Bouchez O."/>
            <person name="Begum T."/>
            <person name="Mejri S."/>
            <person name="Adams A."/>
            <person name="Chen W.-J."/>
            <person name="Guiguen Y."/>
        </authorList>
    </citation>
    <scope>NUCLEOTIDE SEQUENCE</scope>
    <source>
        <tissue evidence="1">Blood</tissue>
    </source>
</reference>
<proteinExistence type="predicted"/>
<sequence length="121" mass="13888">MCAVWEWELARACVPQLKDASGGSSQRLLDILGAMVTCPYLLTWETVGTPHRLAWFWLQVLERWSPEKVSASVRNELEFLLLLEELGEDVQKLCSRSCIRHFWTPSRRGKDQRGQEQLGSA</sequence>
<dbReference type="PANTHER" id="PTHR46591">
    <property type="entry name" value="ZINC FINGER FYVE DOMAIN-CONTAINING PROTEIN 26"/>
    <property type="match status" value="1"/>
</dbReference>
<dbReference type="InterPro" id="IPR028730">
    <property type="entry name" value="ZFYVE26"/>
</dbReference>
<dbReference type="GO" id="GO:0032465">
    <property type="term" value="P:regulation of cytokinesis"/>
    <property type="evidence" value="ECO:0007669"/>
    <property type="project" value="TreeGrafter"/>
</dbReference>
<keyword evidence="2" id="KW-1185">Reference proteome</keyword>
<accession>A0A8T3DDF7</accession>
<evidence type="ECO:0000313" key="1">
    <source>
        <dbReference type="EMBL" id="KAI1895233.1"/>
    </source>
</evidence>
<dbReference type="GO" id="GO:0005813">
    <property type="term" value="C:centrosome"/>
    <property type="evidence" value="ECO:0007669"/>
    <property type="project" value="TreeGrafter"/>
</dbReference>